<dbReference type="Gene3D" id="1.20.1050.10">
    <property type="match status" value="1"/>
</dbReference>
<dbReference type="Pfam" id="PF00043">
    <property type="entry name" value="GST_C"/>
    <property type="match status" value="1"/>
</dbReference>
<dbReference type="InterPro" id="IPR036282">
    <property type="entry name" value="Glutathione-S-Trfase_C_sf"/>
</dbReference>
<dbReference type="InterPro" id="IPR040079">
    <property type="entry name" value="Glutathione_S-Trfase"/>
</dbReference>
<evidence type="ECO:0000313" key="3">
    <source>
        <dbReference type="Proteomes" id="UP000595362"/>
    </source>
</evidence>
<keyword evidence="2" id="KW-0808">Transferase</keyword>
<dbReference type="InterPro" id="IPR036249">
    <property type="entry name" value="Thioredoxin-like_sf"/>
</dbReference>
<dbReference type="InterPro" id="IPR004045">
    <property type="entry name" value="Glutathione_S-Trfase_N"/>
</dbReference>
<dbReference type="SUPFAM" id="SSF47616">
    <property type="entry name" value="GST C-terminal domain-like"/>
    <property type="match status" value="1"/>
</dbReference>
<dbReference type="Proteomes" id="UP000595362">
    <property type="component" value="Chromosome"/>
</dbReference>
<sequence>MSYKLYYKPGACSMAVHVILNELNVPFEAINQTDLKVPDFLKLNPRGQVPLLVIDGEPVKEGAAIITYLLDTHANELMPESGLERAKALEWLMWCNASLHPACGRMFWLSRQGFDESTRSRLSQLFMSQIQTLWDEADARLAQTRYLAGDRITAADILMAVIANWGLPVALGANIKRVLKDVVARPAYQRALQVEQIEYKAAA</sequence>
<dbReference type="GO" id="GO:0016740">
    <property type="term" value="F:transferase activity"/>
    <property type="evidence" value="ECO:0007669"/>
    <property type="project" value="UniProtKB-KW"/>
</dbReference>
<reference evidence="2 3" key="1">
    <citation type="submission" date="2020-07" db="EMBL/GenBank/DDBJ databases">
        <title>Huge and variable diversity of episymbiotic CPR bacteria and DPANN archaea in groundwater ecosystems.</title>
        <authorList>
            <person name="He C.Y."/>
            <person name="Keren R."/>
            <person name="Whittaker M."/>
            <person name="Farag I.F."/>
            <person name="Doudna J."/>
            <person name="Cate J.H.D."/>
            <person name="Banfield J.F."/>
        </authorList>
    </citation>
    <scope>NUCLEOTIDE SEQUENCE [LARGE SCALE GENOMIC DNA]</scope>
    <source>
        <strain evidence="2">NC_groundwater_70_Ag_B-0.1um_54_66</strain>
    </source>
</reference>
<dbReference type="SFLD" id="SFLDG00358">
    <property type="entry name" value="Main_(cytGST)"/>
    <property type="match status" value="1"/>
</dbReference>
<dbReference type="SFLD" id="SFLDG01150">
    <property type="entry name" value="Main.1:_Beta-like"/>
    <property type="match status" value="1"/>
</dbReference>
<dbReference type="PANTHER" id="PTHR44051:SF8">
    <property type="entry name" value="GLUTATHIONE S-TRANSFERASE GSTA"/>
    <property type="match status" value="1"/>
</dbReference>
<proteinExistence type="predicted"/>
<accession>A0A7T5UI05</accession>
<dbReference type="InterPro" id="IPR004046">
    <property type="entry name" value="GST_C"/>
</dbReference>
<organism evidence="2 3">
    <name type="scientific">Micavibrio aeruginosavorus</name>
    <dbReference type="NCBI Taxonomy" id="349221"/>
    <lineage>
        <taxon>Bacteria</taxon>
        <taxon>Pseudomonadati</taxon>
        <taxon>Bdellovibrionota</taxon>
        <taxon>Bdellovibrionia</taxon>
        <taxon>Bdellovibrionales</taxon>
        <taxon>Pseudobdellovibrionaceae</taxon>
        <taxon>Micavibrio</taxon>
    </lineage>
</organism>
<protein>
    <submittedName>
        <fullName evidence="2">Glutathione S-transferase family protein</fullName>
    </submittedName>
</protein>
<evidence type="ECO:0000259" key="1">
    <source>
        <dbReference type="PROSITE" id="PS50404"/>
    </source>
</evidence>
<dbReference type="SUPFAM" id="SSF52833">
    <property type="entry name" value="Thioredoxin-like"/>
    <property type="match status" value="1"/>
</dbReference>
<dbReference type="PROSITE" id="PS50404">
    <property type="entry name" value="GST_NTER"/>
    <property type="match status" value="1"/>
</dbReference>
<dbReference type="Gene3D" id="3.40.30.10">
    <property type="entry name" value="Glutaredoxin"/>
    <property type="match status" value="1"/>
</dbReference>
<dbReference type="EMBL" id="CP066681">
    <property type="protein sequence ID" value="QQG36501.1"/>
    <property type="molecule type" value="Genomic_DNA"/>
</dbReference>
<dbReference type="CDD" id="cd03057">
    <property type="entry name" value="GST_N_Beta"/>
    <property type="match status" value="1"/>
</dbReference>
<feature type="domain" description="GST N-terminal" evidence="1">
    <location>
        <begin position="1"/>
        <end position="77"/>
    </location>
</feature>
<dbReference type="SFLD" id="SFLDS00019">
    <property type="entry name" value="Glutathione_Transferase_(cytos"/>
    <property type="match status" value="1"/>
</dbReference>
<dbReference type="AlphaFoldDB" id="A0A7T5UI05"/>
<evidence type="ECO:0000313" key="2">
    <source>
        <dbReference type="EMBL" id="QQG36501.1"/>
    </source>
</evidence>
<name>A0A7T5UI05_9BACT</name>
<gene>
    <name evidence="2" type="ORF">HYS17_01530</name>
</gene>
<dbReference type="PANTHER" id="PTHR44051">
    <property type="entry name" value="GLUTATHIONE S-TRANSFERASE-RELATED"/>
    <property type="match status" value="1"/>
</dbReference>
<dbReference type="Pfam" id="PF13409">
    <property type="entry name" value="GST_N_2"/>
    <property type="match status" value="1"/>
</dbReference>